<keyword evidence="2" id="KW-0805">Transcription regulation</keyword>
<gene>
    <name evidence="7" type="ORF">O6P43_003543</name>
</gene>
<feature type="region of interest" description="Disordered" evidence="5">
    <location>
        <begin position="819"/>
        <end position="864"/>
    </location>
</feature>
<feature type="compositionally biased region" description="Polar residues" evidence="5">
    <location>
        <begin position="689"/>
        <end position="710"/>
    </location>
</feature>
<feature type="region of interest" description="Disordered" evidence="5">
    <location>
        <begin position="1"/>
        <end position="38"/>
    </location>
</feature>
<feature type="compositionally biased region" description="Basic and acidic residues" evidence="5">
    <location>
        <begin position="819"/>
        <end position="831"/>
    </location>
</feature>
<dbReference type="FunFam" id="1.10.10.60:FF:000374">
    <property type="entry name" value="Arginine-glutamic acid dipeptide repeat protein"/>
    <property type="match status" value="1"/>
</dbReference>
<organism evidence="7 8">
    <name type="scientific">Quillaja saponaria</name>
    <name type="common">Soap bark tree</name>
    <dbReference type="NCBI Taxonomy" id="32244"/>
    <lineage>
        <taxon>Eukaryota</taxon>
        <taxon>Viridiplantae</taxon>
        <taxon>Streptophyta</taxon>
        <taxon>Embryophyta</taxon>
        <taxon>Tracheophyta</taxon>
        <taxon>Spermatophyta</taxon>
        <taxon>Magnoliopsida</taxon>
        <taxon>eudicotyledons</taxon>
        <taxon>Gunneridae</taxon>
        <taxon>Pentapetalae</taxon>
        <taxon>rosids</taxon>
        <taxon>fabids</taxon>
        <taxon>Fabales</taxon>
        <taxon>Quillajaceae</taxon>
        <taxon>Quillaja</taxon>
    </lineage>
</organism>
<feature type="compositionally biased region" description="Basic and acidic residues" evidence="5">
    <location>
        <begin position="755"/>
        <end position="770"/>
    </location>
</feature>
<dbReference type="PROSITE" id="PS51293">
    <property type="entry name" value="SANT"/>
    <property type="match status" value="1"/>
</dbReference>
<dbReference type="EMBL" id="JARAOO010000002">
    <property type="protein sequence ID" value="KAJ7980249.1"/>
    <property type="molecule type" value="Genomic_DNA"/>
</dbReference>
<dbReference type="InterPro" id="IPR056067">
    <property type="entry name" value="DUF7650"/>
</dbReference>
<dbReference type="GO" id="GO:0003714">
    <property type="term" value="F:transcription corepressor activity"/>
    <property type="evidence" value="ECO:0007669"/>
    <property type="project" value="TreeGrafter"/>
</dbReference>
<comment type="caution">
    <text evidence="7">The sequence shown here is derived from an EMBL/GenBank/DDBJ whole genome shotgun (WGS) entry which is preliminary data.</text>
</comment>
<dbReference type="PANTHER" id="PTHR13859">
    <property type="entry name" value="ATROPHIN-RELATED"/>
    <property type="match status" value="1"/>
</dbReference>
<keyword evidence="4" id="KW-0539">Nucleus</keyword>
<dbReference type="InterPro" id="IPR017884">
    <property type="entry name" value="SANT_dom"/>
</dbReference>
<keyword evidence="3" id="KW-0804">Transcription</keyword>
<proteinExistence type="predicted"/>
<evidence type="ECO:0000259" key="6">
    <source>
        <dbReference type="PROSITE" id="PS51293"/>
    </source>
</evidence>
<evidence type="ECO:0000313" key="7">
    <source>
        <dbReference type="EMBL" id="KAJ7980249.1"/>
    </source>
</evidence>
<sequence length="864" mass="96364">MEIDGVQVSDTGNFNEKRSHDQSVSPENSNMYNVFGDPEISPRVGEQYQAKLPPLLTEAEYYLLRKNPTVEEITAGGPHDFLVGLPIPIMLIDDELKNIKHEALEAGCNSIEVPNKIDSSQPECIRGTQVFLTCNNLNTKVGPLDSTLVTETNLGESASLIVKQEAKTEMKKKHRGKCHCLVPGSFSNSWNDIEEAGFILGLYIFGKNLVQVRRFIGCKNMGDILSFYYGRFYRSEKYCRWGECRKMRSRKCIYGQKIFTGARQQELLSRLVLYVSEEYRNTLLEVSKIFGEGKLLLEEYVSTLKALVGLNALVEAVAIGKGKQDLTGINVEATKPSQVLPARLEIPVGKACSLLTPQEITNFLTGDFRLSKARSNDLFWEAVWPRLLARGWHSEQPNSHGYATSSKLSLVFLVPGVKKFSRRKLMKGTHFFDSISDVLSKVASDPGLLELDTAVANDYGSKNENGWTTGTKLDQETFPDQQRHCYLKPQTPNHSVDVMKFTVVDTSGTSGKASKMRQMRNFPRGVMKASVSESHCEDDEDTAEEEKQEHDSFCHNTDEMISKTTNVSIGTGVFSNSNGLENKALKEMLPISRSDSTDLFANISKNMKTDNCNETMSRNAKKCLSSKKEGPGGKNLLGPVTKRRRRLTACNLAETNCVTANILVPSIGKQEEASCCRENLISSDKVHTQSDPSQQNKSTSSPPSIASPNFTREAITNSNHFCIEQHEKPQSRILIDLNLPFTPDAEADEPFMTEMTERRQPDSTSKESDNSHSGTISKCVDNSQHQPDVNPRRHSTRNRPPTTKVLESLACGFWDKKEKRKSREVFHRDNSAFRPSRRTCGKARGEASGSGGANFQGDDRENSV</sequence>
<comment type="subcellular location">
    <subcellularLocation>
        <location evidence="1">Nucleus</location>
    </subcellularLocation>
</comment>
<evidence type="ECO:0000256" key="2">
    <source>
        <dbReference type="ARBA" id="ARBA00023015"/>
    </source>
</evidence>
<keyword evidence="8" id="KW-1185">Reference proteome</keyword>
<accession>A0AAD7QF75</accession>
<evidence type="ECO:0000256" key="5">
    <source>
        <dbReference type="SAM" id="MobiDB-lite"/>
    </source>
</evidence>
<dbReference type="GO" id="GO:0005634">
    <property type="term" value="C:nucleus"/>
    <property type="evidence" value="ECO:0007669"/>
    <property type="project" value="UniProtKB-SubCell"/>
</dbReference>
<protein>
    <submittedName>
        <fullName evidence="7">Arginine-glutamic acid dipeptide repeats protein</fullName>
    </submittedName>
</protein>
<feature type="region of interest" description="Disordered" evidence="5">
    <location>
        <begin position="526"/>
        <end position="552"/>
    </location>
</feature>
<evidence type="ECO:0000256" key="1">
    <source>
        <dbReference type="ARBA" id="ARBA00004123"/>
    </source>
</evidence>
<feature type="domain" description="SANT" evidence="6">
    <location>
        <begin position="185"/>
        <end position="237"/>
    </location>
</feature>
<evidence type="ECO:0000256" key="3">
    <source>
        <dbReference type="ARBA" id="ARBA00023163"/>
    </source>
</evidence>
<dbReference type="AlphaFoldDB" id="A0AAD7QF75"/>
<feature type="region of interest" description="Disordered" evidence="5">
    <location>
        <begin position="744"/>
        <end position="804"/>
    </location>
</feature>
<feature type="compositionally biased region" description="Polar residues" evidence="5">
    <location>
        <begin position="771"/>
        <end position="787"/>
    </location>
</feature>
<dbReference type="Proteomes" id="UP001163823">
    <property type="component" value="Chromosome 2"/>
</dbReference>
<name>A0AAD7QF75_QUISA</name>
<evidence type="ECO:0000313" key="8">
    <source>
        <dbReference type="Proteomes" id="UP001163823"/>
    </source>
</evidence>
<feature type="compositionally biased region" description="Polar residues" evidence="5">
    <location>
        <begin position="22"/>
        <end position="32"/>
    </location>
</feature>
<dbReference type="PANTHER" id="PTHR13859:SF34">
    <property type="entry name" value="SANT DOMAIN-CONTAINING PROTEIN"/>
    <property type="match status" value="1"/>
</dbReference>
<feature type="region of interest" description="Disordered" evidence="5">
    <location>
        <begin position="684"/>
        <end position="710"/>
    </location>
</feature>
<dbReference type="Pfam" id="PF25826">
    <property type="entry name" value="DUF7952"/>
    <property type="match status" value="1"/>
</dbReference>
<dbReference type="Pfam" id="PF24662">
    <property type="entry name" value="DUF7650"/>
    <property type="match status" value="1"/>
</dbReference>
<reference evidence="7" key="1">
    <citation type="journal article" date="2023" name="Science">
        <title>Elucidation of the pathway for biosynthesis of saponin adjuvants from the soapbark tree.</title>
        <authorList>
            <person name="Reed J."/>
            <person name="Orme A."/>
            <person name="El-Demerdash A."/>
            <person name="Owen C."/>
            <person name="Martin L.B.B."/>
            <person name="Misra R.C."/>
            <person name="Kikuchi S."/>
            <person name="Rejzek M."/>
            <person name="Martin A.C."/>
            <person name="Harkess A."/>
            <person name="Leebens-Mack J."/>
            <person name="Louveau T."/>
            <person name="Stephenson M.J."/>
            <person name="Osbourn A."/>
        </authorList>
    </citation>
    <scope>NUCLEOTIDE SEQUENCE</scope>
    <source>
        <strain evidence="7">S10</strain>
    </source>
</reference>
<evidence type="ECO:0000256" key="4">
    <source>
        <dbReference type="ARBA" id="ARBA00023242"/>
    </source>
</evidence>
<dbReference type="KEGG" id="qsa:O6P43_003543"/>
<dbReference type="InterPro" id="IPR057712">
    <property type="entry name" value="DUF7952"/>
</dbReference>